<feature type="binding site" evidence="5">
    <location>
        <position position="35"/>
    </location>
    <ligand>
        <name>ATP</name>
        <dbReference type="ChEBI" id="CHEBI:30616"/>
    </ligand>
</feature>
<dbReference type="CDD" id="cd06606">
    <property type="entry name" value="STKc_MAPKKK"/>
    <property type="match status" value="1"/>
</dbReference>
<keyword evidence="8" id="KW-1185">Reference proteome</keyword>
<reference evidence="7 8" key="2">
    <citation type="journal article" date="2018" name="Plant J.">
        <title>The Physcomitrella patens chromosome-scale assembly reveals moss genome structure and evolution.</title>
        <authorList>
            <person name="Lang D."/>
            <person name="Ullrich K.K."/>
            <person name="Murat F."/>
            <person name="Fuchs J."/>
            <person name="Jenkins J."/>
            <person name="Haas F.B."/>
            <person name="Piednoel M."/>
            <person name="Gundlach H."/>
            <person name="Van Bel M."/>
            <person name="Meyberg R."/>
            <person name="Vives C."/>
            <person name="Morata J."/>
            <person name="Symeonidi A."/>
            <person name="Hiss M."/>
            <person name="Muchero W."/>
            <person name="Kamisugi Y."/>
            <person name="Saleh O."/>
            <person name="Blanc G."/>
            <person name="Decker E.L."/>
            <person name="van Gessel N."/>
            <person name="Grimwood J."/>
            <person name="Hayes R.D."/>
            <person name="Graham S.W."/>
            <person name="Gunter L.E."/>
            <person name="McDaniel S.F."/>
            <person name="Hoernstein S.N.W."/>
            <person name="Larsson A."/>
            <person name="Li F.W."/>
            <person name="Perroud P.F."/>
            <person name="Phillips J."/>
            <person name="Ranjan P."/>
            <person name="Rokshar D.S."/>
            <person name="Rothfels C.J."/>
            <person name="Schneider L."/>
            <person name="Shu S."/>
            <person name="Stevenson D.W."/>
            <person name="Thummler F."/>
            <person name="Tillich M."/>
            <person name="Villarreal Aguilar J.C."/>
            <person name="Widiez T."/>
            <person name="Wong G.K."/>
            <person name="Wymore A."/>
            <person name="Zhang Y."/>
            <person name="Zimmer A.D."/>
            <person name="Quatrano R.S."/>
            <person name="Mayer K.F.X."/>
            <person name="Goodstein D."/>
            <person name="Casacuberta J.M."/>
            <person name="Vandepoele K."/>
            <person name="Reski R."/>
            <person name="Cuming A.C."/>
            <person name="Tuskan G.A."/>
            <person name="Maumus F."/>
            <person name="Salse J."/>
            <person name="Schmutz J."/>
            <person name="Rensing S.A."/>
        </authorList>
    </citation>
    <scope>NUCLEOTIDE SEQUENCE [LARGE SCALE GENOMIC DNA]</scope>
    <source>
        <strain evidence="7 8">cv. Gransden 2004</strain>
    </source>
</reference>
<reference evidence="7 8" key="1">
    <citation type="journal article" date="2008" name="Science">
        <title>The Physcomitrella genome reveals evolutionary insights into the conquest of land by plants.</title>
        <authorList>
            <person name="Rensing S."/>
            <person name="Lang D."/>
            <person name="Zimmer A."/>
            <person name="Terry A."/>
            <person name="Salamov A."/>
            <person name="Shapiro H."/>
            <person name="Nishiyama T."/>
            <person name="Perroud P.-F."/>
            <person name="Lindquist E."/>
            <person name="Kamisugi Y."/>
            <person name="Tanahashi T."/>
            <person name="Sakakibara K."/>
            <person name="Fujita T."/>
            <person name="Oishi K."/>
            <person name="Shin-I T."/>
            <person name="Kuroki Y."/>
            <person name="Toyoda A."/>
            <person name="Suzuki Y."/>
            <person name="Hashimoto A."/>
            <person name="Yamaguchi K."/>
            <person name="Sugano A."/>
            <person name="Kohara Y."/>
            <person name="Fujiyama A."/>
            <person name="Anterola A."/>
            <person name="Aoki S."/>
            <person name="Ashton N."/>
            <person name="Barbazuk W.B."/>
            <person name="Barker E."/>
            <person name="Bennetzen J."/>
            <person name="Bezanilla M."/>
            <person name="Blankenship R."/>
            <person name="Cho S.H."/>
            <person name="Dutcher S."/>
            <person name="Estelle M."/>
            <person name="Fawcett J.A."/>
            <person name="Gundlach H."/>
            <person name="Hanada K."/>
            <person name="Heyl A."/>
            <person name="Hicks K.A."/>
            <person name="Hugh J."/>
            <person name="Lohr M."/>
            <person name="Mayer K."/>
            <person name="Melkozernov A."/>
            <person name="Murata T."/>
            <person name="Nelson D."/>
            <person name="Pils B."/>
            <person name="Prigge M."/>
            <person name="Reiss B."/>
            <person name="Renner T."/>
            <person name="Rombauts S."/>
            <person name="Rushton P."/>
            <person name="Sanderfoot A."/>
            <person name="Schween G."/>
            <person name="Shiu S.-H."/>
            <person name="Stueber K."/>
            <person name="Theodoulou F.L."/>
            <person name="Tu H."/>
            <person name="Van de Peer Y."/>
            <person name="Verrier P.J."/>
            <person name="Waters E."/>
            <person name="Wood A."/>
            <person name="Yang L."/>
            <person name="Cove D."/>
            <person name="Cuming A."/>
            <person name="Hasebe M."/>
            <person name="Lucas S."/>
            <person name="Mishler D.B."/>
            <person name="Reski R."/>
            <person name="Grigoriev I."/>
            <person name="Quatrano R.S."/>
            <person name="Boore J.L."/>
        </authorList>
    </citation>
    <scope>NUCLEOTIDE SEQUENCE [LARGE SCALE GENOMIC DNA]</scope>
    <source>
        <strain evidence="7 8">cv. Gransden 2004</strain>
    </source>
</reference>
<dbReference type="InterPro" id="IPR017441">
    <property type="entry name" value="Protein_kinase_ATP_BS"/>
</dbReference>
<keyword evidence="1" id="KW-0808">Transferase</keyword>
<dbReference type="InterPro" id="IPR000719">
    <property type="entry name" value="Prot_kinase_dom"/>
</dbReference>
<dbReference type="EMBL" id="ABEU02000022">
    <property type="status" value="NOT_ANNOTATED_CDS"/>
    <property type="molecule type" value="Genomic_DNA"/>
</dbReference>
<dbReference type="InterPro" id="IPR052751">
    <property type="entry name" value="Plant_MAPKKK"/>
</dbReference>
<dbReference type="PANTHER" id="PTHR48011">
    <property type="entry name" value="CCR4-NOT TRANSCRIPTIONAL COMPLEX SUBUNIT CAF120-RELATED"/>
    <property type="match status" value="1"/>
</dbReference>
<dbReference type="PROSITE" id="PS00108">
    <property type="entry name" value="PROTEIN_KINASE_ST"/>
    <property type="match status" value="1"/>
</dbReference>
<organism evidence="7 8">
    <name type="scientific">Physcomitrium patens</name>
    <name type="common">Spreading-leaved earth moss</name>
    <name type="synonym">Physcomitrella patens</name>
    <dbReference type="NCBI Taxonomy" id="3218"/>
    <lineage>
        <taxon>Eukaryota</taxon>
        <taxon>Viridiplantae</taxon>
        <taxon>Streptophyta</taxon>
        <taxon>Embryophyta</taxon>
        <taxon>Bryophyta</taxon>
        <taxon>Bryophytina</taxon>
        <taxon>Bryopsida</taxon>
        <taxon>Funariidae</taxon>
        <taxon>Funariales</taxon>
        <taxon>Funariaceae</taxon>
        <taxon>Physcomitrium</taxon>
    </lineage>
</organism>
<evidence type="ECO:0000313" key="8">
    <source>
        <dbReference type="Proteomes" id="UP000006727"/>
    </source>
</evidence>
<dbReference type="Pfam" id="PF00069">
    <property type="entry name" value="Pkinase"/>
    <property type="match status" value="1"/>
</dbReference>
<proteinExistence type="predicted"/>
<dbReference type="GO" id="GO:0004672">
    <property type="term" value="F:protein kinase activity"/>
    <property type="evidence" value="ECO:0007669"/>
    <property type="project" value="InterPro"/>
</dbReference>
<name>A0A7I4CBC1_PHYPA</name>
<evidence type="ECO:0000256" key="5">
    <source>
        <dbReference type="PROSITE-ProRule" id="PRU10141"/>
    </source>
</evidence>
<dbReference type="Proteomes" id="UP000006727">
    <property type="component" value="Chromosome 22"/>
</dbReference>
<evidence type="ECO:0000256" key="4">
    <source>
        <dbReference type="ARBA" id="ARBA00022840"/>
    </source>
</evidence>
<dbReference type="Gramene" id="Pp3c22_22890V3.2">
    <property type="protein sequence ID" value="Pp3c22_22890V3.2"/>
    <property type="gene ID" value="Pp3c22_22890"/>
</dbReference>
<dbReference type="Gene3D" id="1.10.510.10">
    <property type="entry name" value="Transferase(Phosphotransferase) domain 1"/>
    <property type="match status" value="1"/>
</dbReference>
<evidence type="ECO:0000256" key="2">
    <source>
        <dbReference type="ARBA" id="ARBA00022741"/>
    </source>
</evidence>
<evidence type="ECO:0000259" key="6">
    <source>
        <dbReference type="PROSITE" id="PS50011"/>
    </source>
</evidence>
<dbReference type="FunFam" id="1.10.510.10:FF:001090">
    <property type="entry name" value="Serine threonine protein kinase putative"/>
    <property type="match status" value="1"/>
</dbReference>
<sequence>MAAQSWIRGKLLGAGTFGSVNLAINRENGEVFAVKSVQVTERDSRSEVAVRAIENEIDILEKLDSKYVVRCLGSDWTEESGQLMRNVFLEYMPDGCLTDFVKQFANCGALNEHLLRKYTRSIVEGIDYLHSNGIVHCDIKGKNILIGNGSVKLTDFGSSKRVGGAMESDVMNCSATVNGTPLWMAPEVVNQVEQGPASDIWSLGCTVVEMATGRAPWSNFANHYAALYHIGCTDELPEVPASLSAEAHDFLSHCFQREPSKRWTSTQLLQHPFLTTRFVAAAPAVSKAALSPTTVLRLPVDSDSDAYESYVYAVPTLAAPAPSLFKRGLVCAKPKSQEQVEEDWWSTSASPDSGPWIVVRSPRSSSPANFFVASEIEILPVSIETPLVSQKVGDREPNFISSDVLVEQSPSGFVFMAASCSCSSMCFETSSLESVVDICDAGESSPVCNFAISEMGVGGETSVADDFVGLSVWVSGDNRCSAKDEETPNYGLSLAFGAVIDTACDSYFELGSLIVKAHAQVEN</sequence>
<dbReference type="PROSITE" id="PS50011">
    <property type="entry name" value="PROTEIN_KINASE_DOM"/>
    <property type="match status" value="1"/>
</dbReference>
<accession>A0A7I4CBC1</accession>
<protein>
    <recommendedName>
        <fullName evidence="6">Protein kinase domain-containing protein</fullName>
    </recommendedName>
</protein>
<keyword evidence="4 5" id="KW-0067">ATP-binding</keyword>
<dbReference type="SMART" id="SM00220">
    <property type="entry name" value="S_TKc"/>
    <property type="match status" value="1"/>
</dbReference>
<dbReference type="SUPFAM" id="SSF56112">
    <property type="entry name" value="Protein kinase-like (PK-like)"/>
    <property type="match status" value="1"/>
</dbReference>
<dbReference type="InterPro" id="IPR008271">
    <property type="entry name" value="Ser/Thr_kinase_AS"/>
</dbReference>
<dbReference type="AlphaFoldDB" id="A0A7I4CBC1"/>
<dbReference type="GO" id="GO:0005524">
    <property type="term" value="F:ATP binding"/>
    <property type="evidence" value="ECO:0007669"/>
    <property type="project" value="UniProtKB-UniRule"/>
</dbReference>
<dbReference type="PANTHER" id="PTHR48011:SF5">
    <property type="entry name" value="PROTEIN KINASE DOMAIN-CONTAINING PROTEIN"/>
    <property type="match status" value="1"/>
</dbReference>
<dbReference type="EnsemblPlants" id="Pp3c22_22890V3.2">
    <property type="protein sequence ID" value="Pp3c22_22890V3.2"/>
    <property type="gene ID" value="Pp3c22_22890"/>
</dbReference>
<keyword evidence="2 5" id="KW-0547">Nucleotide-binding</keyword>
<evidence type="ECO:0000256" key="3">
    <source>
        <dbReference type="ARBA" id="ARBA00022777"/>
    </source>
</evidence>
<keyword evidence="3" id="KW-0418">Kinase</keyword>
<dbReference type="PROSITE" id="PS00107">
    <property type="entry name" value="PROTEIN_KINASE_ATP"/>
    <property type="match status" value="1"/>
</dbReference>
<evidence type="ECO:0000256" key="1">
    <source>
        <dbReference type="ARBA" id="ARBA00022679"/>
    </source>
</evidence>
<feature type="domain" description="Protein kinase" evidence="6">
    <location>
        <begin position="6"/>
        <end position="274"/>
    </location>
</feature>
<dbReference type="InterPro" id="IPR011009">
    <property type="entry name" value="Kinase-like_dom_sf"/>
</dbReference>
<reference evidence="7" key="3">
    <citation type="submission" date="2020-12" db="UniProtKB">
        <authorList>
            <consortium name="EnsemblPlants"/>
        </authorList>
    </citation>
    <scope>IDENTIFICATION</scope>
</reference>
<evidence type="ECO:0000313" key="7">
    <source>
        <dbReference type="EnsemblPlants" id="Pp3c22_22890V3.2"/>
    </source>
</evidence>